<dbReference type="Proteomes" id="UP000277094">
    <property type="component" value="Unassembled WGS sequence"/>
</dbReference>
<reference evidence="1 2" key="1">
    <citation type="submission" date="2018-11" db="EMBL/GenBank/DDBJ databases">
        <authorList>
            <person name="Li F."/>
        </authorList>
    </citation>
    <scope>NUCLEOTIDE SEQUENCE [LARGE SCALE GENOMIC DNA]</scope>
    <source>
        <strain evidence="1 2">KIS18-7</strain>
    </source>
</reference>
<evidence type="ECO:0000313" key="2">
    <source>
        <dbReference type="Proteomes" id="UP000277094"/>
    </source>
</evidence>
<dbReference type="AlphaFoldDB" id="A0A3N0DPR0"/>
<dbReference type="InterPro" id="IPR012341">
    <property type="entry name" value="6hp_glycosidase-like_sf"/>
</dbReference>
<dbReference type="GO" id="GO:0005975">
    <property type="term" value="P:carbohydrate metabolic process"/>
    <property type="evidence" value="ECO:0007669"/>
    <property type="project" value="InterPro"/>
</dbReference>
<accession>A0A3N0DPR0</accession>
<gene>
    <name evidence="1" type="ORF">EFL95_16585</name>
</gene>
<evidence type="ECO:0000313" key="1">
    <source>
        <dbReference type="EMBL" id="RNL77624.1"/>
    </source>
</evidence>
<protein>
    <submittedName>
        <fullName evidence="1">Uncharacterized protein</fullName>
    </submittedName>
</protein>
<keyword evidence="2" id="KW-1185">Reference proteome</keyword>
<organism evidence="1 2">
    <name type="scientific">Nocardioides marmorisolisilvae</name>
    <dbReference type="NCBI Taxonomy" id="1542737"/>
    <lineage>
        <taxon>Bacteria</taxon>
        <taxon>Bacillati</taxon>
        <taxon>Actinomycetota</taxon>
        <taxon>Actinomycetes</taxon>
        <taxon>Propionibacteriales</taxon>
        <taxon>Nocardioidaceae</taxon>
        <taxon>Nocardioides</taxon>
    </lineage>
</organism>
<dbReference type="InterPro" id="IPR008928">
    <property type="entry name" value="6-hairpin_glycosidase_sf"/>
</dbReference>
<proteinExistence type="predicted"/>
<name>A0A3N0DPR0_9ACTN</name>
<sequence>MAALTAFGASVTAAAVDGTSVKLTVRPRTDGSFRVVVGAPAYDGAKELPSAAAAAVAGATADDLAATHLEWWHALWNRTAIMKLTSSDGEGEYLENLRTLSLYTTAATERGALPATHGGVANMLSAFKDEVMWFASHYWHFNMRQQVSQNFGANMADFNAPYFNLYTSNHAFRKAETARWMPGMAGVCIPETMRFNGTGLSLYGEDSTSEACKTPAEPEMSYTTRILSSGPEVAYNMWLHSQYTHQPLDQEFYEFLADVCRFYLTRLDPVDAQGMRHLTHVNALENQWDVDNPATDLAAMKRLFPLVAALAKGRGDDDLAADLRAAVPQIADFRTETRGTDTVIAWAGTDETSKNAQNPDLEPIWPWGIFGEDSTLARTTFHRRVYPMGYDWSMEATQAARLGLPDDVRSSLVNGALSFQHYSNGYTNFGAEDADSPSFYSEFGAVVSSGLQEALVSYYDKGAPQLDASGDLMPTDRVLKVGSAWPANWDVDGSVHILGGHKVSVQVRNQVVQYVGIEAAPTVDATNDTVVIANPWPGTQIRAIDGNTGAVVAAASTAATLTVPLTGAGSVIIERTMARVSEMPFEAVAGSEATAAKRLGTRTLGIGLSAEASTNLPD</sequence>
<comment type="caution">
    <text evidence="1">The sequence shown here is derived from an EMBL/GenBank/DDBJ whole genome shotgun (WGS) entry which is preliminary data.</text>
</comment>
<dbReference type="SUPFAM" id="SSF48208">
    <property type="entry name" value="Six-hairpin glycosidases"/>
    <property type="match status" value="1"/>
</dbReference>
<dbReference type="EMBL" id="RJSG01000003">
    <property type="protein sequence ID" value="RNL77624.1"/>
    <property type="molecule type" value="Genomic_DNA"/>
</dbReference>
<dbReference type="Gene3D" id="1.50.10.10">
    <property type="match status" value="1"/>
</dbReference>